<sequence length="102" mass="11407">MRTLLLIFVVMVTGIILLATLAPIITLVLTLAILYYAIRRFILAQSFGSKLGWAIVSLIGLSLSISNSAAFVGIVACVLLYYTYRCWKKPVEYEKTDGWIME</sequence>
<feature type="transmembrane region" description="Helical" evidence="1">
    <location>
        <begin position="51"/>
        <end position="84"/>
    </location>
</feature>
<keyword evidence="2" id="KW-0282">Flagellum</keyword>
<accession>A0A9J6RAX7</accession>
<organism evidence="2 3">
    <name type="scientific">Natronobacillus azotifigens</name>
    <dbReference type="NCBI Taxonomy" id="472978"/>
    <lineage>
        <taxon>Bacteria</taxon>
        <taxon>Bacillati</taxon>
        <taxon>Bacillota</taxon>
        <taxon>Bacilli</taxon>
        <taxon>Bacillales</taxon>
        <taxon>Bacillaceae</taxon>
        <taxon>Natronobacillus</taxon>
    </lineage>
</organism>
<dbReference type="RefSeq" id="WP_268779290.1">
    <property type="nucleotide sequence ID" value="NZ_JAPRAT010000006.1"/>
</dbReference>
<reference evidence="2" key="1">
    <citation type="submission" date="2022-11" db="EMBL/GenBank/DDBJ databases">
        <title>WGS of Natronobacillus azotifigens 24KS-1, an anaerobic diazotrophic haloalkaliphile from soda-rich habitats.</title>
        <authorList>
            <person name="Sorokin D.Y."/>
            <person name="Merkel A.Y."/>
        </authorList>
    </citation>
    <scope>NUCLEOTIDE SEQUENCE</scope>
    <source>
        <strain evidence="2">24KS-1</strain>
    </source>
</reference>
<keyword evidence="3" id="KW-1185">Reference proteome</keyword>
<gene>
    <name evidence="2" type="ORF">OWO01_04755</name>
</gene>
<dbReference type="Proteomes" id="UP001084197">
    <property type="component" value="Unassembled WGS sequence"/>
</dbReference>
<feature type="transmembrane region" description="Helical" evidence="1">
    <location>
        <begin position="6"/>
        <end position="39"/>
    </location>
</feature>
<proteinExistence type="predicted"/>
<evidence type="ECO:0000313" key="2">
    <source>
        <dbReference type="EMBL" id="MCZ0702518.1"/>
    </source>
</evidence>
<name>A0A9J6RAX7_9BACI</name>
<evidence type="ECO:0000256" key="1">
    <source>
        <dbReference type="SAM" id="Phobius"/>
    </source>
</evidence>
<keyword evidence="2" id="KW-0969">Cilium</keyword>
<evidence type="ECO:0000313" key="3">
    <source>
        <dbReference type="Proteomes" id="UP001084197"/>
    </source>
</evidence>
<keyword evidence="1" id="KW-0812">Transmembrane</keyword>
<comment type="caution">
    <text evidence="2">The sequence shown here is derived from an EMBL/GenBank/DDBJ whole genome shotgun (WGS) entry which is preliminary data.</text>
</comment>
<protein>
    <submittedName>
        <fullName evidence="2">Flagellar basal body rod protein</fullName>
    </submittedName>
</protein>
<keyword evidence="1" id="KW-1133">Transmembrane helix</keyword>
<keyword evidence="1" id="KW-0472">Membrane</keyword>
<keyword evidence="2" id="KW-0966">Cell projection</keyword>
<dbReference type="EMBL" id="JAPRAT010000006">
    <property type="protein sequence ID" value="MCZ0702518.1"/>
    <property type="molecule type" value="Genomic_DNA"/>
</dbReference>
<dbReference type="AlphaFoldDB" id="A0A9J6RAX7"/>